<evidence type="ECO:0000313" key="3">
    <source>
        <dbReference type="Proteomes" id="UP001354971"/>
    </source>
</evidence>
<feature type="domain" description="Bacterial Ig-like" evidence="1">
    <location>
        <begin position="3"/>
        <end position="100"/>
    </location>
</feature>
<protein>
    <submittedName>
        <fullName evidence="2">Ig-like domain-containing protein</fullName>
    </submittedName>
</protein>
<gene>
    <name evidence="2" type="ORF">V0U79_13640</name>
</gene>
<dbReference type="InterPro" id="IPR013783">
    <property type="entry name" value="Ig-like_fold"/>
</dbReference>
<reference evidence="2 3" key="1">
    <citation type="submission" date="2024-01" db="EMBL/GenBank/DDBJ databases">
        <title>Hyphobacterium bacterium isolated from marine sediment.</title>
        <authorList>
            <person name="Zhao S."/>
        </authorList>
    </citation>
    <scope>NUCLEOTIDE SEQUENCE [LARGE SCALE GENOMIC DNA]</scope>
    <source>
        <strain evidence="3">HN65</strain>
    </source>
</reference>
<keyword evidence="3" id="KW-1185">Reference proteome</keyword>
<feature type="non-terminal residue" evidence="2">
    <location>
        <position position="202"/>
    </location>
</feature>
<evidence type="ECO:0000313" key="2">
    <source>
        <dbReference type="EMBL" id="MEE2527404.1"/>
    </source>
</evidence>
<dbReference type="InterPro" id="IPR032109">
    <property type="entry name" value="Big_3_5"/>
</dbReference>
<dbReference type="Gene3D" id="2.60.40.10">
    <property type="entry name" value="Immunoglobulins"/>
    <property type="match status" value="2"/>
</dbReference>
<name>A0ABU7LU17_9PROT</name>
<proteinExistence type="predicted"/>
<feature type="domain" description="Bacterial Ig-like" evidence="1">
    <location>
        <begin position="110"/>
        <end position="202"/>
    </location>
</feature>
<comment type="caution">
    <text evidence="2">The sequence shown here is derived from an EMBL/GenBank/DDBJ whole genome shotgun (WGS) entry which is preliminary data.</text>
</comment>
<accession>A0ABU7LU17</accession>
<evidence type="ECO:0000259" key="1">
    <source>
        <dbReference type="Pfam" id="PF16640"/>
    </source>
</evidence>
<dbReference type="Pfam" id="PF16640">
    <property type="entry name" value="Big_3_5"/>
    <property type="match status" value="2"/>
</dbReference>
<dbReference type="RefSeq" id="WP_330200062.1">
    <property type="nucleotide sequence ID" value="NZ_JAZDRP010000027.1"/>
</dbReference>
<dbReference type="EMBL" id="JAZDRP010000027">
    <property type="protein sequence ID" value="MEE2527404.1"/>
    <property type="molecule type" value="Genomic_DNA"/>
</dbReference>
<organism evidence="2 3">
    <name type="scientific">Hyphobacterium lacteum</name>
    <dbReference type="NCBI Taxonomy" id="3116575"/>
    <lineage>
        <taxon>Bacteria</taxon>
        <taxon>Pseudomonadati</taxon>
        <taxon>Pseudomonadota</taxon>
        <taxon>Alphaproteobacteria</taxon>
        <taxon>Maricaulales</taxon>
        <taxon>Maricaulaceae</taxon>
        <taxon>Hyphobacterium</taxon>
    </lineage>
</organism>
<sequence length="202" mass="20717">MASASEVYAGLPVTLTVTVSSEGDVPTGSVSIAQCDRNCDTSPFTTIGTVELIDGEASFTTNPLTGPNYPDDSRTYSFRATYLGDDNYSQSQSGLVEVTATPNATTTVVTSDINPSSLGEAVTFTATVTSQTGPAFISSSAPSSVTFFNGDTTIGSAGISNGANEFGSGNVAILTTDQLPTGTHNITARLQTNEPNFLPSTS</sequence>
<dbReference type="Proteomes" id="UP001354971">
    <property type="component" value="Unassembled WGS sequence"/>
</dbReference>